<dbReference type="AlphaFoldDB" id="A0AB34GHZ0"/>
<feature type="compositionally biased region" description="Basic residues" evidence="1">
    <location>
        <begin position="1"/>
        <end position="13"/>
    </location>
</feature>
<reference evidence="3 4" key="1">
    <citation type="submission" date="2022-11" db="EMBL/GenBank/DDBJ databases">
        <title>Whole genome sequence of Eschrichtius robustus ER-17-0199.</title>
        <authorList>
            <person name="Bruniche-Olsen A."/>
            <person name="Black A.N."/>
            <person name="Fields C.J."/>
            <person name="Walden K."/>
            <person name="Dewoody J.A."/>
        </authorList>
    </citation>
    <scope>NUCLEOTIDE SEQUENCE [LARGE SCALE GENOMIC DNA]</scope>
    <source>
        <strain evidence="3">ER-17-0199</strain>
        <tissue evidence="3">Blubber</tissue>
    </source>
</reference>
<evidence type="ECO:0000259" key="2">
    <source>
        <dbReference type="Pfam" id="PF05831"/>
    </source>
</evidence>
<feature type="region of interest" description="Disordered" evidence="1">
    <location>
        <begin position="1"/>
        <end position="47"/>
    </location>
</feature>
<comment type="caution">
    <text evidence="3">The sequence shown here is derived from an EMBL/GenBank/DDBJ whole genome shotgun (WGS) entry which is preliminary data.</text>
</comment>
<protein>
    <recommendedName>
        <fullName evidence="2">GAGE domain-containing protein</fullName>
    </recommendedName>
</protein>
<organism evidence="3 4">
    <name type="scientific">Eschrichtius robustus</name>
    <name type="common">California gray whale</name>
    <name type="synonym">Eschrichtius gibbosus</name>
    <dbReference type="NCBI Taxonomy" id="9764"/>
    <lineage>
        <taxon>Eukaryota</taxon>
        <taxon>Metazoa</taxon>
        <taxon>Chordata</taxon>
        <taxon>Craniata</taxon>
        <taxon>Vertebrata</taxon>
        <taxon>Euteleostomi</taxon>
        <taxon>Mammalia</taxon>
        <taxon>Eutheria</taxon>
        <taxon>Laurasiatheria</taxon>
        <taxon>Artiodactyla</taxon>
        <taxon>Whippomorpha</taxon>
        <taxon>Cetacea</taxon>
        <taxon>Mysticeti</taxon>
        <taxon>Eschrichtiidae</taxon>
        <taxon>Eschrichtius</taxon>
    </lineage>
</organism>
<name>A0AB34GHZ0_ESCRO</name>
<evidence type="ECO:0000313" key="3">
    <source>
        <dbReference type="EMBL" id="KAJ8779236.1"/>
    </source>
</evidence>
<evidence type="ECO:0000256" key="1">
    <source>
        <dbReference type="SAM" id="MobiDB-lite"/>
    </source>
</evidence>
<proteinExistence type="predicted"/>
<keyword evidence="4" id="KW-1185">Reference proteome</keyword>
<dbReference type="Proteomes" id="UP001159641">
    <property type="component" value="Unassembled WGS sequence"/>
</dbReference>
<accession>A0AB34GHZ0</accession>
<dbReference type="InterPro" id="IPR031320">
    <property type="entry name" value="GAGE"/>
</dbReference>
<feature type="domain" description="GAGE" evidence="2">
    <location>
        <begin position="1"/>
        <end position="45"/>
    </location>
</feature>
<dbReference type="Pfam" id="PF05831">
    <property type="entry name" value="GAGE"/>
    <property type="match status" value="1"/>
</dbReference>
<evidence type="ECO:0000313" key="4">
    <source>
        <dbReference type="Proteomes" id="UP001159641"/>
    </source>
</evidence>
<sequence length="47" mass="5137">MTGRARARARGRARGQEAVQHVGAAATQQPGYIQPRPQQRPAEGELR</sequence>
<dbReference type="EMBL" id="JAIQCJ010002228">
    <property type="protein sequence ID" value="KAJ8779236.1"/>
    <property type="molecule type" value="Genomic_DNA"/>
</dbReference>
<gene>
    <name evidence="3" type="ORF">J1605_012698</name>
</gene>